<dbReference type="PANTHER" id="PTHR22891">
    <property type="entry name" value="EUKARYOTIC TRANSLATION INITIATION FACTOR 2C"/>
    <property type="match status" value="1"/>
</dbReference>
<dbReference type="AlphaFoldDB" id="A0A815Y4H3"/>
<sequence>YLQNLVQKFNAKLGGVNGMVSLARALTSSSTKDDIFIFFGADLTHTTCSRDKPSIAAVIGSVDSTSTQYASRVGEQYPARGKISLEI</sequence>
<organism evidence="2 3">
    <name type="scientific">Rotaria sordida</name>
    <dbReference type="NCBI Taxonomy" id="392033"/>
    <lineage>
        <taxon>Eukaryota</taxon>
        <taxon>Metazoa</taxon>
        <taxon>Spiralia</taxon>
        <taxon>Gnathifera</taxon>
        <taxon>Rotifera</taxon>
        <taxon>Eurotatoria</taxon>
        <taxon>Bdelloidea</taxon>
        <taxon>Philodinida</taxon>
        <taxon>Philodinidae</taxon>
        <taxon>Rotaria</taxon>
    </lineage>
</organism>
<evidence type="ECO:0000313" key="3">
    <source>
        <dbReference type="Proteomes" id="UP000663889"/>
    </source>
</evidence>
<feature type="domain" description="Piwi" evidence="1">
    <location>
        <begin position="1"/>
        <end position="63"/>
    </location>
</feature>
<dbReference type="InterPro" id="IPR003165">
    <property type="entry name" value="Piwi"/>
</dbReference>
<evidence type="ECO:0000259" key="1">
    <source>
        <dbReference type="PROSITE" id="PS50822"/>
    </source>
</evidence>
<proteinExistence type="predicted"/>
<name>A0A815Y4H3_9BILA</name>
<feature type="non-terminal residue" evidence="2">
    <location>
        <position position="1"/>
    </location>
</feature>
<dbReference type="Gene3D" id="3.30.420.10">
    <property type="entry name" value="Ribonuclease H-like superfamily/Ribonuclease H"/>
    <property type="match status" value="1"/>
</dbReference>
<dbReference type="SUPFAM" id="SSF53098">
    <property type="entry name" value="Ribonuclease H-like"/>
    <property type="match status" value="1"/>
</dbReference>
<reference evidence="2" key="1">
    <citation type="submission" date="2021-02" db="EMBL/GenBank/DDBJ databases">
        <authorList>
            <person name="Nowell W R."/>
        </authorList>
    </citation>
    <scope>NUCLEOTIDE SEQUENCE</scope>
</reference>
<dbReference type="PROSITE" id="PS50822">
    <property type="entry name" value="PIWI"/>
    <property type="match status" value="1"/>
</dbReference>
<comment type="caution">
    <text evidence="2">The sequence shown here is derived from an EMBL/GenBank/DDBJ whole genome shotgun (WGS) entry which is preliminary data.</text>
</comment>
<protein>
    <recommendedName>
        <fullName evidence="1">Piwi domain-containing protein</fullName>
    </recommendedName>
</protein>
<dbReference type="Pfam" id="PF02171">
    <property type="entry name" value="Piwi"/>
    <property type="match status" value="1"/>
</dbReference>
<accession>A0A815Y4H3</accession>
<gene>
    <name evidence="2" type="ORF">SEV965_LOCUS39326</name>
</gene>
<dbReference type="InterPro" id="IPR012337">
    <property type="entry name" value="RNaseH-like_sf"/>
</dbReference>
<evidence type="ECO:0000313" key="2">
    <source>
        <dbReference type="EMBL" id="CAF1565245.1"/>
    </source>
</evidence>
<dbReference type="GO" id="GO:0003676">
    <property type="term" value="F:nucleic acid binding"/>
    <property type="evidence" value="ECO:0007669"/>
    <property type="project" value="InterPro"/>
</dbReference>
<dbReference type="InterPro" id="IPR036397">
    <property type="entry name" value="RNaseH_sf"/>
</dbReference>
<dbReference type="EMBL" id="CAJNOU010013452">
    <property type="protein sequence ID" value="CAF1565245.1"/>
    <property type="molecule type" value="Genomic_DNA"/>
</dbReference>
<dbReference type="Proteomes" id="UP000663889">
    <property type="component" value="Unassembled WGS sequence"/>
</dbReference>
<feature type="non-terminal residue" evidence="2">
    <location>
        <position position="87"/>
    </location>
</feature>